<keyword evidence="1" id="KW-0677">Repeat</keyword>
<dbReference type="PROSITE" id="PS51375">
    <property type="entry name" value="PPR"/>
    <property type="match status" value="5"/>
</dbReference>
<dbReference type="GO" id="GO:0009451">
    <property type="term" value="P:RNA modification"/>
    <property type="evidence" value="ECO:0007669"/>
    <property type="project" value="InterPro"/>
</dbReference>
<organism evidence="3 4">
    <name type="scientific">Escallonia rubra</name>
    <dbReference type="NCBI Taxonomy" id="112253"/>
    <lineage>
        <taxon>Eukaryota</taxon>
        <taxon>Viridiplantae</taxon>
        <taxon>Streptophyta</taxon>
        <taxon>Embryophyta</taxon>
        <taxon>Tracheophyta</taxon>
        <taxon>Spermatophyta</taxon>
        <taxon>Magnoliopsida</taxon>
        <taxon>eudicotyledons</taxon>
        <taxon>Gunneridae</taxon>
        <taxon>Pentapetalae</taxon>
        <taxon>asterids</taxon>
        <taxon>campanulids</taxon>
        <taxon>Escalloniales</taxon>
        <taxon>Escalloniaceae</taxon>
        <taxon>Escallonia</taxon>
    </lineage>
</organism>
<dbReference type="InterPro" id="IPR011990">
    <property type="entry name" value="TPR-like_helical_dom_sf"/>
</dbReference>
<dbReference type="Pfam" id="PF01535">
    <property type="entry name" value="PPR"/>
    <property type="match status" value="3"/>
</dbReference>
<evidence type="ECO:0000256" key="2">
    <source>
        <dbReference type="PROSITE-ProRule" id="PRU00708"/>
    </source>
</evidence>
<dbReference type="InterPro" id="IPR046960">
    <property type="entry name" value="PPR_At4g14850-like_plant"/>
</dbReference>
<dbReference type="PANTHER" id="PTHR47926">
    <property type="entry name" value="PENTATRICOPEPTIDE REPEAT-CONTAINING PROTEIN"/>
    <property type="match status" value="1"/>
</dbReference>
<comment type="caution">
    <text evidence="3">The sequence shown here is derived from an EMBL/GenBank/DDBJ whole genome shotgun (WGS) entry which is preliminary data.</text>
</comment>
<evidence type="ECO:0000313" key="3">
    <source>
        <dbReference type="EMBL" id="KAK2973090.1"/>
    </source>
</evidence>
<dbReference type="AlphaFoldDB" id="A0AA88RB94"/>
<evidence type="ECO:0000256" key="1">
    <source>
        <dbReference type="ARBA" id="ARBA00022737"/>
    </source>
</evidence>
<name>A0AA88RB94_9ASTE</name>
<dbReference type="SUPFAM" id="SSF48452">
    <property type="entry name" value="TPR-like"/>
    <property type="match status" value="1"/>
</dbReference>
<dbReference type="EMBL" id="JAVXUO010002454">
    <property type="protein sequence ID" value="KAK2973090.1"/>
    <property type="molecule type" value="Genomic_DNA"/>
</dbReference>
<gene>
    <name evidence="3" type="ORF">RJ640_023020</name>
</gene>
<dbReference type="FunFam" id="1.25.40.10:FF:000090">
    <property type="entry name" value="Pentatricopeptide repeat-containing protein, chloroplastic"/>
    <property type="match status" value="1"/>
</dbReference>
<feature type="repeat" description="PPR" evidence="2">
    <location>
        <begin position="223"/>
        <end position="257"/>
    </location>
</feature>
<dbReference type="Pfam" id="PF13041">
    <property type="entry name" value="PPR_2"/>
    <property type="match status" value="3"/>
</dbReference>
<feature type="repeat" description="PPR" evidence="2">
    <location>
        <begin position="18"/>
        <end position="52"/>
    </location>
</feature>
<evidence type="ECO:0000313" key="4">
    <source>
        <dbReference type="Proteomes" id="UP001187471"/>
    </source>
</evidence>
<feature type="repeat" description="PPR" evidence="2">
    <location>
        <begin position="130"/>
        <end position="160"/>
    </location>
</feature>
<proteinExistence type="predicted"/>
<protein>
    <recommendedName>
        <fullName evidence="5">Chlororespiratory reduction 4</fullName>
    </recommendedName>
</protein>
<dbReference type="PANTHER" id="PTHR47926:SF403">
    <property type="entry name" value="PENTACOTRIPEPTIDE-REPEAT REGION OF PRORP DOMAIN-CONTAINING PROTEIN"/>
    <property type="match status" value="1"/>
</dbReference>
<feature type="repeat" description="PPR" evidence="2">
    <location>
        <begin position="161"/>
        <end position="195"/>
    </location>
</feature>
<dbReference type="GO" id="GO:0003723">
    <property type="term" value="F:RNA binding"/>
    <property type="evidence" value="ECO:0007669"/>
    <property type="project" value="InterPro"/>
</dbReference>
<dbReference type="InterPro" id="IPR002885">
    <property type="entry name" value="PPR_rpt"/>
</dbReference>
<reference evidence="3" key="1">
    <citation type="submission" date="2022-12" db="EMBL/GenBank/DDBJ databases">
        <title>Draft genome assemblies for two species of Escallonia (Escalloniales).</title>
        <authorList>
            <person name="Chanderbali A."/>
            <person name="Dervinis C."/>
            <person name="Anghel I."/>
            <person name="Soltis D."/>
            <person name="Soltis P."/>
            <person name="Zapata F."/>
        </authorList>
    </citation>
    <scope>NUCLEOTIDE SEQUENCE</scope>
    <source>
        <strain evidence="3">UCBG92.1500</strain>
        <tissue evidence="3">Leaf</tissue>
    </source>
</reference>
<accession>A0AA88RB94</accession>
<evidence type="ECO:0008006" key="5">
    <source>
        <dbReference type="Google" id="ProtNLM"/>
    </source>
</evidence>
<keyword evidence="4" id="KW-1185">Reference proteome</keyword>
<dbReference type="Gene3D" id="1.25.40.10">
    <property type="entry name" value="Tetratricopeptide repeat domain"/>
    <property type="match status" value="4"/>
</dbReference>
<sequence length="511" mass="57094">MEYAKLVFSHLGSNHVTNTTLWSAMIRGYAYNGPFDNCVSMYQEMCQRGLKANNFTYPYVIDGCSVLGWGQTGKAVQCQAVKAGFERAFSVACSVFRFYLKMADFCEVLFIKSKCVNDARKLLDEMSFKEVELWNRLIYGYVSVGDLKCARQVFDEMSERDIVSWNSMISGYARVGDVANARGLFERMSDKNVVSWTLMIGLHADLGDLRAARTFFEDMPERNVVSWNCLISSYTQNGESEEALNLFVRMRMEGVDADGFTFVSALSACSLLGDLEFGKWIHYLVKDWPKLGVIVGTALVEMYAKCGDVNRAFTTFLKIQNKDVFCYNVMIKSLAIHGMTGDAIKIFYSMQKKGLKPNDKTFTAALFACSHGGLVEEGRKIFSSMEKQFGSGLKLEHYGCMVDLLSRNGQVDDAHIMVSKMPFQPDIAIWGALLSGCRVIGDLKLAEHVVEKARDLKASESVIYVLHSNLHASVGQWKEALGARDKMEEKSICKRTGWSAIVPEINLGAGG</sequence>
<dbReference type="NCBIfam" id="TIGR00756">
    <property type="entry name" value="PPR"/>
    <property type="match status" value="5"/>
</dbReference>
<feature type="repeat" description="PPR" evidence="2">
    <location>
        <begin position="323"/>
        <end position="357"/>
    </location>
</feature>
<dbReference type="Proteomes" id="UP001187471">
    <property type="component" value="Unassembled WGS sequence"/>
</dbReference>